<dbReference type="AlphaFoldDB" id="A0A1E8E152"/>
<dbReference type="Proteomes" id="UP000186931">
    <property type="component" value="Unassembled WGS sequence"/>
</dbReference>
<evidence type="ECO:0000313" key="2">
    <source>
        <dbReference type="EMBL" id="OFE43128.1"/>
    </source>
</evidence>
<feature type="transmembrane region" description="Helical" evidence="1">
    <location>
        <begin position="56"/>
        <end position="75"/>
    </location>
</feature>
<proteinExistence type="predicted"/>
<evidence type="ECO:0000256" key="1">
    <source>
        <dbReference type="SAM" id="Phobius"/>
    </source>
</evidence>
<keyword evidence="1" id="KW-0472">Membrane</keyword>
<accession>A0A1E8E152</accession>
<protein>
    <recommendedName>
        <fullName evidence="4">DUF304 domain-containing protein</fullName>
    </recommendedName>
</protein>
<evidence type="ECO:0000313" key="3">
    <source>
        <dbReference type="Proteomes" id="UP000186931"/>
    </source>
</evidence>
<feature type="transmembrane region" description="Helical" evidence="1">
    <location>
        <begin position="12"/>
        <end position="36"/>
    </location>
</feature>
<dbReference type="EMBL" id="MKQS01000016">
    <property type="protein sequence ID" value="OFE43128.1"/>
    <property type="molecule type" value="Genomic_DNA"/>
</dbReference>
<evidence type="ECO:0008006" key="4">
    <source>
        <dbReference type="Google" id="ProtNLM"/>
    </source>
</evidence>
<gene>
    <name evidence="2" type="ORF">BJN41_09755</name>
</gene>
<keyword evidence="1" id="KW-1133">Transmembrane helix</keyword>
<reference evidence="2 3" key="1">
    <citation type="submission" date="2016-10" db="EMBL/GenBank/DDBJ databases">
        <title>Genome of airborne Acinetobacter sp. 5-2Ac02 in the hospital environment: Species near to Acinetobacter towneri.</title>
        <authorList>
            <person name="Barbosa B."/>
            <person name="Fernandez-Garcia L."/>
            <person name="Gato E."/>
            <person name="Leao R."/>
            <person name="Albano R."/>
            <person name="Fernandez B."/>
            <person name="Fernandez-Cuenca F."/>
            <person name="Marques E."/>
            <person name="Tomas M."/>
        </authorList>
    </citation>
    <scope>NUCLEOTIDE SEQUENCE [LARGE SCALE GENOMIC DNA]</scope>
    <source>
        <strain evidence="2 3">5-2Ac02</strain>
    </source>
</reference>
<comment type="caution">
    <text evidence="2">The sequence shown here is derived from an EMBL/GenBank/DDBJ whole genome shotgun (WGS) entry which is preliminary data.</text>
</comment>
<name>A0A1E8E152_9GAMM</name>
<dbReference type="RefSeq" id="WP_070154840.1">
    <property type="nucleotide sequence ID" value="NZ_MKQS01000016.1"/>
</dbReference>
<keyword evidence="1" id="KW-0812">Transmembrane</keyword>
<sequence>MKAQPSTKQYPVAIFKLAAVFFVLLPLLLTSVIFFIGRSNNRTYVEIWTLFIELELTMHLYNLGCIAIAVVLWNLRLIITPQRIYYSVWNIPITFGIQKHEIYDCRINHQFDAPLTWMLRQVKTFDSTSNLDAFDRKMVTIEFVFIHQQPINWLRHKFSLIYLLSFSKQHRHAIVQMLQDHWKLKFHRDP</sequence>
<organism evidence="2 3">
    <name type="scientific">Acinetobacter towneri</name>
    <dbReference type="NCBI Taxonomy" id="202956"/>
    <lineage>
        <taxon>Bacteria</taxon>
        <taxon>Pseudomonadati</taxon>
        <taxon>Pseudomonadota</taxon>
        <taxon>Gammaproteobacteria</taxon>
        <taxon>Moraxellales</taxon>
        <taxon>Moraxellaceae</taxon>
        <taxon>Acinetobacter</taxon>
    </lineage>
</organism>